<evidence type="ECO:0000313" key="2">
    <source>
        <dbReference type="Proteomes" id="UP000085678"/>
    </source>
</evidence>
<feature type="compositionally biased region" description="Polar residues" evidence="1">
    <location>
        <begin position="2034"/>
        <end position="2052"/>
    </location>
</feature>
<dbReference type="PANTHER" id="PTHR23039:SF9">
    <property type="entry name" value="LOW QUALITY PROTEIN: NHS-LIKE PROTEIN 1"/>
    <property type="match status" value="1"/>
</dbReference>
<feature type="compositionally biased region" description="Polar residues" evidence="1">
    <location>
        <begin position="470"/>
        <end position="479"/>
    </location>
</feature>
<feature type="compositionally biased region" description="Polar residues" evidence="1">
    <location>
        <begin position="1778"/>
        <end position="1789"/>
    </location>
</feature>
<dbReference type="KEGG" id="lak:106171372"/>
<feature type="region of interest" description="Disordered" evidence="1">
    <location>
        <begin position="449"/>
        <end position="483"/>
    </location>
</feature>
<name>A0A1S3JAB6_LINAN</name>
<dbReference type="PANTHER" id="PTHR23039">
    <property type="entry name" value="NANCE-HORAN SYNDROME PROTEIN"/>
    <property type="match status" value="1"/>
</dbReference>
<feature type="compositionally biased region" description="Basic and acidic residues" evidence="1">
    <location>
        <begin position="680"/>
        <end position="693"/>
    </location>
</feature>
<protein>
    <submittedName>
        <fullName evidence="3">Mucin-12-like</fullName>
    </submittedName>
</protein>
<dbReference type="GO" id="GO:0030154">
    <property type="term" value="P:cell differentiation"/>
    <property type="evidence" value="ECO:0007669"/>
    <property type="project" value="TreeGrafter"/>
</dbReference>
<feature type="compositionally biased region" description="Polar residues" evidence="1">
    <location>
        <begin position="1546"/>
        <end position="1579"/>
    </location>
</feature>
<feature type="region of interest" description="Disordered" evidence="1">
    <location>
        <begin position="2179"/>
        <end position="2234"/>
    </location>
</feature>
<sequence>MPFIKRAVDPVYLSRRSPENDQNEELLSVSNWTLSQALRQLGSLVKHANDIFADVALEFQAIGKRTERLSQRTSNLKELVEALDHKTAIVPESDLKTVNGIIEHFHLHNGYDCDLFVRDTRPACIRNLYDSANLNPEITIRKLDHVRQDGKTARGLFFLSPVFTKEDYPQRDPHIDLEELKPPKHKFHKVTRKLLRLRNNRPKSMEVMDALDYQPLTDEIPLPTPEEALRRMCKSQPSLCIVEVDTAGTSFNRMCAFRQSLHHIDFESLDTEATVEQFDPDVKPMEQKRKRRQTLTGIPGHIAKELSLFRTKNHEKLRNNARDRPKTTDFETHRHLHQSPWIFLEAETAEFVGAVDRRFRLRRHDNALYASIRRCNSLPRMSRKKAVAPEEKPPYKVAMPLVRTLSDSRLNVKKTKAEHSSFSSLTRSVSFAGRGKAWLASSRVRPKSEEVLDELDPIRSPEPSDLDMRTMSSVGSGSKSTEDLKCSLQSLAAVYSRRGYPMPPAESLASVQLRENRNKKNKEDRQSSSGNWSGSSNSARHSLDSDYARPFHHSTERDSAVSLTVDHLPTAQETDGEEKAAEEEEKEEKRKQEEENSNQCTTDNTPEVLVTPAEEIPKPSTDENNENEENIVKPEDENDGSDFTYMDTDAWLASLERKKSKMKSEPNSPFKPTVAAADSAELKPDEKGYVHPDYRRLMQPDFRRLSQASTGSSLSSDPRRLSYTDSSSVSSEGLSISQLTRENVNMHDALDNVLENLGTNFDDELGSVHSMDDDGFYTSFHTDCGLTRSLSSYLNNSKFESLIDEEDLSEKERKELNRLSTYSNWSITSFRSIDSVIYVPPPAEKQIESADKKGSISTKEAIEKVAMWQKAHASPVPTPPVEDDGGDLNRKEPVQQQPKQQKKTPPPPPTRTTTLQTQKPDKMDPPYLSKPHIPHSASEPVMLNPDLHPNALPVQRQVSLDNTDSEKRRASLQSTTSNASGATTTSRVEAKLREVKDKIADLVSGNKKETSAKMINSMRLTADSETDSSEGDPADVQDFDKSMKLGEVDTYVKFDVTEQDWSEVSSMSSFSFNEDIDNDSTHNRLVNKTSFSSSLYPSWCSVTPVPSDDESMGHGDSPDISMAHTQPDFRPFNSVSVNANGGVSASAGIKEKYSVVTEPESSVHVLQRVPATPDTSCDSLDVTVLPNTTSGTTPATTAPPVAKTAPLSVTTAPSPVWERRFPEPEKPSIQGILKQTKTTATAPTTSTNNAEQPPKPMKVINFAPGTSIYEAEIQITPNKNKAPPRPPKTFLKQGSTFDDDSDRTKKPLPPLPQEGNRNSNINCLPWPLELPYQESPAGSATVIENHHVYNSFQKQVVVSPDQTPTGSPVKIRTTSNGSYSTIVSPDRTPTASPVQQYQDSFESPDSVVSARQVPSPSANYVVMSPTVVSSNRSSTYSSTGSLSRYSYTSNASSHSSGLFSGSMSPLSTPSNSNPSTPYGTLTREGRPASGLSSYSMSPATTPTGSGQVTPTGSLDRRIIAQRGSTGRLVSPGVSAGRLVSPGGSSGSLTRSNSTGSRTSAYGTASTGRSPGDTPTTSVTPGEEVPPPLPPKYMPTIVVKPRVRGDGNGTSSRTGSRSSWEGYGYEYVGTGSTPTNSLDRKQARVSLIQAPSNNAGQVAESGNMQRNSNYATLPTSSTAIREPIYANFTGAQSSSRTSPSTAAPASIKLIREPIYANIRRAQQPVGVHATVASGVVPVKSINTTAVRRSNPDYEYMSGTESWPRMSPKVTDNPGQMQRISPHNGPQNQITARKDNLGQNFPHAPGQILPNNTRNLHVSPKEPQNQRVSSASQNRARASFHGESSTFPREENKAQRPVSLVMPGRLKPAPPMRSVSSPSGNNKPAFPVRTTPSPSQHNSRPPPPVRATPSPSGSSSQSQQNTRSSSVPSTPQYEQQDSKSVESFKQLLSQQLQRGSHISAAQALHVHQEDMSDGESSVSSHVSTNSSQRHMVSIKEIRQAVGRPVQLNGPGHVTQLSPQQPSQQNANNLGRPASVNGPTTIHNSQYGAWQNTSHVGRPAQLNGPTSTSMQYQSQNGPQQNVMLNRSVNQQDSRLQGAASAHPSHYGSVDRKSSAGFVKDSSQVIVRPQSNYSSATLPASIPTHATQVSGNQRPVQNHLTHVSKDHGQMQSHFQGQGCVQNQVTHPTQGQGDAHNHVKQAPPSPRRNQISYVQPTEQNSPTIISNQLQKQQPKLSPKEKLHYPDVIQSHTTQKTNSAGVPLRGAAKLMAKQSGQLVQMRRQTWAKSSERLPMETRSEFRKSSGSLNELAVLSLIDDINWKIGTDGIEVAQDERGVIHTCV</sequence>
<proteinExistence type="predicted"/>
<dbReference type="InParanoid" id="A0A1S3JAB6"/>
<feature type="compositionally biased region" description="Acidic residues" evidence="1">
    <location>
        <begin position="1024"/>
        <end position="1037"/>
    </location>
</feature>
<dbReference type="RefSeq" id="XP_013407141.2">
    <property type="nucleotide sequence ID" value="XM_013551687.2"/>
</dbReference>
<feature type="compositionally biased region" description="Low complexity" evidence="1">
    <location>
        <begin position="974"/>
        <end position="986"/>
    </location>
</feature>
<feature type="region of interest" description="Disordered" evidence="1">
    <location>
        <begin position="1106"/>
        <end position="1128"/>
    </location>
</feature>
<feature type="compositionally biased region" description="Low complexity" evidence="1">
    <location>
        <begin position="706"/>
        <end position="716"/>
    </location>
</feature>
<keyword evidence="2" id="KW-1185">Reference proteome</keyword>
<evidence type="ECO:0000256" key="1">
    <source>
        <dbReference type="SAM" id="MobiDB-lite"/>
    </source>
</evidence>
<feature type="compositionally biased region" description="Polar residues" evidence="1">
    <location>
        <begin position="1807"/>
        <end position="1845"/>
    </location>
</feature>
<feature type="region of interest" description="Disordered" evidence="1">
    <location>
        <begin position="1359"/>
        <end position="1412"/>
    </location>
</feature>
<feature type="region of interest" description="Disordered" evidence="1">
    <location>
        <begin position="516"/>
        <end position="545"/>
    </location>
</feature>
<dbReference type="Proteomes" id="UP000085678">
    <property type="component" value="Unplaced"/>
</dbReference>
<dbReference type="OrthoDB" id="1060785at2759"/>
<evidence type="ECO:0000313" key="3">
    <source>
        <dbReference type="RefSeq" id="XP_013407141.2"/>
    </source>
</evidence>
<feature type="compositionally biased region" description="Low complexity" evidence="1">
    <location>
        <begin position="1608"/>
        <end position="1618"/>
    </location>
</feature>
<feature type="compositionally biased region" description="Low complexity" evidence="1">
    <location>
        <begin position="1429"/>
        <end position="1477"/>
    </location>
</feature>
<feature type="compositionally biased region" description="Low complexity" evidence="1">
    <location>
        <begin position="1236"/>
        <end position="1250"/>
    </location>
</feature>
<feature type="compositionally biased region" description="Low complexity" evidence="1">
    <location>
        <begin position="2013"/>
        <end position="2027"/>
    </location>
</feature>
<reference evidence="3" key="1">
    <citation type="submission" date="2025-08" db="UniProtKB">
        <authorList>
            <consortium name="RefSeq"/>
        </authorList>
    </citation>
    <scope>IDENTIFICATION</scope>
    <source>
        <tissue evidence="3">Gonads</tissue>
    </source>
</reference>
<feature type="compositionally biased region" description="Basic and acidic residues" evidence="1">
    <location>
        <begin position="516"/>
        <end position="526"/>
    </location>
</feature>
<feature type="compositionally biased region" description="Polar residues" evidence="1">
    <location>
        <begin position="2202"/>
        <end position="2222"/>
    </location>
</feature>
<dbReference type="STRING" id="7574.A0A1S3JAB6"/>
<feature type="compositionally biased region" description="Low complexity" evidence="1">
    <location>
        <begin position="1905"/>
        <end position="1924"/>
    </location>
</feature>
<feature type="region of interest" description="Disordered" evidence="1">
    <location>
        <begin position="1276"/>
        <end position="1320"/>
    </location>
</feature>
<feature type="region of interest" description="Disordered" evidence="1">
    <location>
        <begin position="2003"/>
        <end position="2074"/>
    </location>
</feature>
<organism evidence="2 3">
    <name type="scientific">Lingula anatina</name>
    <name type="common">Brachiopod</name>
    <name type="synonym">Lingula unguis</name>
    <dbReference type="NCBI Taxonomy" id="7574"/>
    <lineage>
        <taxon>Eukaryota</taxon>
        <taxon>Metazoa</taxon>
        <taxon>Spiralia</taxon>
        <taxon>Lophotrochozoa</taxon>
        <taxon>Brachiopoda</taxon>
        <taxon>Linguliformea</taxon>
        <taxon>Lingulata</taxon>
        <taxon>Lingulida</taxon>
        <taxon>Linguloidea</taxon>
        <taxon>Lingulidae</taxon>
        <taxon>Lingula</taxon>
    </lineage>
</organism>
<feature type="region of interest" description="Disordered" evidence="1">
    <location>
        <begin position="1778"/>
        <end position="1940"/>
    </location>
</feature>
<feature type="region of interest" description="Disordered" evidence="1">
    <location>
        <begin position="1018"/>
        <end position="1041"/>
    </location>
</feature>
<accession>A0A1S3JAB6</accession>
<feature type="compositionally biased region" description="Low complexity" evidence="1">
    <location>
        <begin position="527"/>
        <end position="538"/>
    </location>
</feature>
<feature type="compositionally biased region" description="Low complexity" evidence="1">
    <location>
        <begin position="1972"/>
        <end position="1985"/>
    </location>
</feature>
<feature type="compositionally biased region" description="Pro residues" evidence="1">
    <location>
        <begin position="1583"/>
        <end position="1592"/>
    </location>
</feature>
<feature type="compositionally biased region" description="Polar residues" evidence="1">
    <location>
        <begin position="2060"/>
        <end position="2074"/>
    </location>
</feature>
<feature type="region of interest" description="Disordered" evidence="1">
    <location>
        <begin position="1236"/>
        <end position="1257"/>
    </location>
</feature>
<feature type="compositionally biased region" description="Acidic residues" evidence="1">
    <location>
        <begin position="574"/>
        <end position="586"/>
    </location>
</feature>
<feature type="region of interest" description="Disordered" evidence="1">
    <location>
        <begin position="1428"/>
        <end position="1620"/>
    </location>
</feature>
<feature type="compositionally biased region" description="Polar residues" evidence="1">
    <location>
        <begin position="1490"/>
        <end position="1512"/>
    </location>
</feature>
<feature type="region of interest" description="Disordered" evidence="1">
    <location>
        <begin position="569"/>
        <end position="644"/>
    </location>
</feature>
<feature type="compositionally biased region" description="Polar residues" evidence="1">
    <location>
        <begin position="1359"/>
        <end position="1403"/>
    </location>
</feature>
<dbReference type="GeneID" id="106171372"/>
<feature type="region of interest" description="Disordered" evidence="1">
    <location>
        <begin position="705"/>
        <end position="728"/>
    </location>
</feature>
<feature type="region of interest" description="Disordered" evidence="1">
    <location>
        <begin position="658"/>
        <end position="693"/>
    </location>
</feature>
<feature type="region of interest" description="Disordered" evidence="1">
    <location>
        <begin position="869"/>
        <end position="989"/>
    </location>
</feature>
<gene>
    <name evidence="3" type="primary">LOC106171372</name>
</gene>
<feature type="region of interest" description="Disordered" evidence="1">
    <location>
        <begin position="1964"/>
        <end position="1988"/>
    </location>
</feature>
<feature type="region of interest" description="Disordered" evidence="1">
    <location>
        <begin position="2088"/>
        <end position="2112"/>
    </location>
</feature>
<dbReference type="Gene3D" id="1.20.5.340">
    <property type="match status" value="1"/>
</dbReference>